<dbReference type="GO" id="GO:0016747">
    <property type="term" value="F:acyltransferase activity, transferring groups other than amino-acyl groups"/>
    <property type="evidence" value="ECO:0007669"/>
    <property type="project" value="InterPro"/>
</dbReference>
<dbReference type="Proteomes" id="UP000030653">
    <property type="component" value="Unassembled WGS sequence"/>
</dbReference>
<dbReference type="EMBL" id="JH795856">
    <property type="protein sequence ID" value="EJU05174.1"/>
    <property type="molecule type" value="Genomic_DNA"/>
</dbReference>
<name>M5G8X5_DACPD</name>
<accession>M5G8X5</accession>
<dbReference type="InterPro" id="IPR016181">
    <property type="entry name" value="Acyl_CoA_acyltransferase"/>
</dbReference>
<dbReference type="PANTHER" id="PTHR42791:SF2">
    <property type="entry name" value="N-ACETYLTRANSFERASE DOMAIN-CONTAINING PROTEIN"/>
    <property type="match status" value="1"/>
</dbReference>
<dbReference type="SUPFAM" id="SSF55729">
    <property type="entry name" value="Acyl-CoA N-acyltransferases (Nat)"/>
    <property type="match status" value="1"/>
</dbReference>
<dbReference type="STRING" id="1858805.M5G8X5"/>
<dbReference type="AlphaFoldDB" id="M5G8X5"/>
<proteinExistence type="predicted"/>
<evidence type="ECO:0000313" key="2">
    <source>
        <dbReference type="EMBL" id="EJU05174.1"/>
    </source>
</evidence>
<dbReference type="InterPro" id="IPR000182">
    <property type="entry name" value="GNAT_dom"/>
</dbReference>
<dbReference type="OMA" id="AYSEDHF"/>
<dbReference type="InterPro" id="IPR052523">
    <property type="entry name" value="Trichothecene_AcTrans"/>
</dbReference>
<sequence>MLPSKFKIRQLVDATPAERSTLTQVVMEAYAQDPHVSAISGGQLSNLPLYEKLTSCFVNAGCVEGLVWIAELEGKMVGASIWWPPGVEFMSSEKQREVAKWDEYLVMLEPGLAEWIMSSFIPEGGAFCAQSFGGATVLNDAWGLQILCVVPSHQRQGIGRALFEIGARKALASGERLVWETANPNGPAMYKSWGAEIRGEEEFESKYEDKKYMFWCMELPRPPIASL</sequence>
<evidence type="ECO:0000313" key="3">
    <source>
        <dbReference type="Proteomes" id="UP000030653"/>
    </source>
</evidence>
<feature type="domain" description="N-acetyltransferase" evidence="1">
    <location>
        <begin position="84"/>
        <end position="222"/>
    </location>
</feature>
<gene>
    <name evidence="2" type="ORF">DACRYDRAFT_13281</name>
</gene>
<organism evidence="2 3">
    <name type="scientific">Dacryopinax primogenitus (strain DJM 731)</name>
    <name type="common">Brown rot fungus</name>
    <dbReference type="NCBI Taxonomy" id="1858805"/>
    <lineage>
        <taxon>Eukaryota</taxon>
        <taxon>Fungi</taxon>
        <taxon>Dikarya</taxon>
        <taxon>Basidiomycota</taxon>
        <taxon>Agaricomycotina</taxon>
        <taxon>Dacrymycetes</taxon>
        <taxon>Dacrymycetales</taxon>
        <taxon>Dacrymycetaceae</taxon>
        <taxon>Dacryopinax</taxon>
    </lineage>
</organism>
<dbReference type="PANTHER" id="PTHR42791">
    <property type="entry name" value="GNAT FAMILY ACETYLTRANSFERASE"/>
    <property type="match status" value="1"/>
</dbReference>
<protein>
    <recommendedName>
        <fullName evidence="1">N-acetyltransferase domain-containing protein</fullName>
    </recommendedName>
</protein>
<dbReference type="RefSeq" id="XP_040632068.1">
    <property type="nucleotide sequence ID" value="XM_040770969.1"/>
</dbReference>
<evidence type="ECO:0000259" key="1">
    <source>
        <dbReference type="PROSITE" id="PS51186"/>
    </source>
</evidence>
<keyword evidence="3" id="KW-1185">Reference proteome</keyword>
<dbReference type="Gene3D" id="3.40.630.30">
    <property type="match status" value="1"/>
</dbReference>
<reference evidence="2 3" key="1">
    <citation type="journal article" date="2012" name="Science">
        <title>The Paleozoic origin of enzymatic lignin decomposition reconstructed from 31 fungal genomes.</title>
        <authorList>
            <person name="Floudas D."/>
            <person name="Binder M."/>
            <person name="Riley R."/>
            <person name="Barry K."/>
            <person name="Blanchette R.A."/>
            <person name="Henrissat B."/>
            <person name="Martinez A.T."/>
            <person name="Otillar R."/>
            <person name="Spatafora J.W."/>
            <person name="Yadav J.S."/>
            <person name="Aerts A."/>
            <person name="Benoit I."/>
            <person name="Boyd A."/>
            <person name="Carlson A."/>
            <person name="Copeland A."/>
            <person name="Coutinho P.M."/>
            <person name="de Vries R.P."/>
            <person name="Ferreira P."/>
            <person name="Findley K."/>
            <person name="Foster B."/>
            <person name="Gaskell J."/>
            <person name="Glotzer D."/>
            <person name="Gorecki P."/>
            <person name="Heitman J."/>
            <person name="Hesse C."/>
            <person name="Hori C."/>
            <person name="Igarashi K."/>
            <person name="Jurgens J.A."/>
            <person name="Kallen N."/>
            <person name="Kersten P."/>
            <person name="Kohler A."/>
            <person name="Kuees U."/>
            <person name="Kumar T.K.A."/>
            <person name="Kuo A."/>
            <person name="LaButti K."/>
            <person name="Larrondo L.F."/>
            <person name="Lindquist E."/>
            <person name="Ling A."/>
            <person name="Lombard V."/>
            <person name="Lucas S."/>
            <person name="Lundell T."/>
            <person name="Martin R."/>
            <person name="McLaughlin D.J."/>
            <person name="Morgenstern I."/>
            <person name="Morin E."/>
            <person name="Murat C."/>
            <person name="Nagy L.G."/>
            <person name="Nolan M."/>
            <person name="Ohm R.A."/>
            <person name="Patyshakuliyeva A."/>
            <person name="Rokas A."/>
            <person name="Ruiz-Duenas F.J."/>
            <person name="Sabat G."/>
            <person name="Salamov A."/>
            <person name="Samejima M."/>
            <person name="Schmutz J."/>
            <person name="Slot J.C."/>
            <person name="St John F."/>
            <person name="Stenlid J."/>
            <person name="Sun H."/>
            <person name="Sun S."/>
            <person name="Syed K."/>
            <person name="Tsang A."/>
            <person name="Wiebenga A."/>
            <person name="Young D."/>
            <person name="Pisabarro A."/>
            <person name="Eastwood D.C."/>
            <person name="Martin F."/>
            <person name="Cullen D."/>
            <person name="Grigoriev I.V."/>
            <person name="Hibbett D.S."/>
        </authorList>
    </citation>
    <scope>NUCLEOTIDE SEQUENCE [LARGE SCALE GENOMIC DNA]</scope>
    <source>
        <strain evidence="2 3">DJM-731 SS1</strain>
    </source>
</reference>
<dbReference type="Pfam" id="PF13508">
    <property type="entry name" value="Acetyltransf_7"/>
    <property type="match status" value="1"/>
</dbReference>
<dbReference type="GeneID" id="63686031"/>
<dbReference type="HOGENOM" id="CLU_086106_0_0_1"/>
<dbReference type="OrthoDB" id="61113at2759"/>
<dbReference type="PROSITE" id="PS51186">
    <property type="entry name" value="GNAT"/>
    <property type="match status" value="1"/>
</dbReference>
<dbReference type="CDD" id="cd04301">
    <property type="entry name" value="NAT_SF"/>
    <property type="match status" value="1"/>
</dbReference>